<evidence type="ECO:0000313" key="1">
    <source>
        <dbReference type="EMBL" id="CAD9828004.1"/>
    </source>
</evidence>
<dbReference type="SUPFAM" id="SSF51905">
    <property type="entry name" value="FAD/NAD(P)-binding domain"/>
    <property type="match status" value="2"/>
</dbReference>
<gene>
    <name evidence="1" type="ORF">ASEP1449_LOCUS19839</name>
</gene>
<dbReference type="InterPro" id="IPR036188">
    <property type="entry name" value="FAD/NAD-bd_sf"/>
</dbReference>
<organism evidence="1">
    <name type="scientific">Attheya septentrionalis</name>
    <dbReference type="NCBI Taxonomy" id="420275"/>
    <lineage>
        <taxon>Eukaryota</taxon>
        <taxon>Sar</taxon>
        <taxon>Stramenopiles</taxon>
        <taxon>Ochrophyta</taxon>
        <taxon>Bacillariophyta</taxon>
        <taxon>Coscinodiscophyceae</taxon>
        <taxon>Chaetocerotophycidae</taxon>
        <taxon>Chaetocerotales</taxon>
        <taxon>Attheyaceae</taxon>
        <taxon>Attheya</taxon>
    </lineage>
</organism>
<reference evidence="1" key="1">
    <citation type="submission" date="2021-01" db="EMBL/GenBank/DDBJ databases">
        <authorList>
            <person name="Corre E."/>
            <person name="Pelletier E."/>
            <person name="Niang G."/>
            <person name="Scheremetjew M."/>
            <person name="Finn R."/>
            <person name="Kale V."/>
            <person name="Holt S."/>
            <person name="Cochrane G."/>
            <person name="Meng A."/>
            <person name="Brown T."/>
            <person name="Cohen L."/>
        </authorList>
    </citation>
    <scope>NUCLEOTIDE SEQUENCE</scope>
    <source>
        <strain evidence="1">CCMP2084</strain>
    </source>
</reference>
<sequence>MGCATSTDTGLNVNTKADEALVEIQDEAPEKIKAGRKEIKDKGPKEVKQQPHRVVIVGASFGGNGCFHGLLDDAGVPPDDLKITILDRKEHISIGGAFQFVWSDRVPKENISWPMTQLKQHSLSGIDFRCGEEGIVHAVDMASKGLRVGKNNALLKYDSLVLAPGVVSDPSSIPGLSFDSAIDVCAFDQVDRMQSEMRSLMAGAIAKAGQKPQNGSDQQQQTAMMVVTHMPYKCPPLPFEVVSLIDDLLRAGGKKVRNSTRIILAVPVDFPFGGPPAKKLFCELLEEMEIEFWNFHTLTSVEKIVPEANNGLTSSCHVRFEVGQGDDKVEKELDVDALFCTFPQRAPDFMVDAGLTNANGFVPVHLQTNRIKDVEDMYVIGDACHVVFPKPKKPHPKAGEFAYKMGQSVAQCILSRARNQSDPTPPEREGSCVAEVGKNGSGVNIRPNFSDILANPDEGMPKFVFPTVEGAAQVKSEWINGYLEKFFGKGNYTSFPSFQ</sequence>
<dbReference type="Gene3D" id="3.50.50.60">
    <property type="entry name" value="FAD/NAD(P)-binding domain"/>
    <property type="match status" value="2"/>
</dbReference>
<protein>
    <recommendedName>
        <fullName evidence="2">FAD/NAD(P)-binding domain-containing protein</fullName>
    </recommendedName>
</protein>
<dbReference type="EMBL" id="HBHQ01029248">
    <property type="protein sequence ID" value="CAD9828004.1"/>
    <property type="molecule type" value="Transcribed_RNA"/>
</dbReference>
<accession>A0A7S2XT85</accession>
<name>A0A7S2XT85_9STRA</name>
<dbReference type="AlphaFoldDB" id="A0A7S2XT85"/>
<dbReference type="InterPro" id="IPR052541">
    <property type="entry name" value="SQRD"/>
</dbReference>
<proteinExistence type="predicted"/>
<dbReference type="PANTHER" id="PTHR43755:SF1">
    <property type="entry name" value="FAD-DEPENDENT PYRIDINE NUCLEOTIDE-DISULPHIDE OXIDOREDUCTASE"/>
    <property type="match status" value="1"/>
</dbReference>
<dbReference type="PANTHER" id="PTHR43755">
    <property type="match status" value="1"/>
</dbReference>
<evidence type="ECO:0008006" key="2">
    <source>
        <dbReference type="Google" id="ProtNLM"/>
    </source>
</evidence>